<proteinExistence type="predicted"/>
<organism evidence="1 2">
    <name type="scientific">Vanilla planifolia</name>
    <name type="common">Vanilla</name>
    <dbReference type="NCBI Taxonomy" id="51239"/>
    <lineage>
        <taxon>Eukaryota</taxon>
        <taxon>Viridiplantae</taxon>
        <taxon>Streptophyta</taxon>
        <taxon>Embryophyta</taxon>
        <taxon>Tracheophyta</taxon>
        <taxon>Spermatophyta</taxon>
        <taxon>Magnoliopsida</taxon>
        <taxon>Liliopsida</taxon>
        <taxon>Asparagales</taxon>
        <taxon>Orchidaceae</taxon>
        <taxon>Vanilloideae</taxon>
        <taxon>Vanilleae</taxon>
        <taxon>Vanilla</taxon>
    </lineage>
</organism>
<dbReference type="OrthoDB" id="2013992at2759"/>
<protein>
    <submittedName>
        <fullName evidence="1">Uncharacterized protein</fullName>
    </submittedName>
</protein>
<accession>A0A835UW79</accession>
<reference evidence="1 2" key="1">
    <citation type="journal article" date="2020" name="Nat. Food">
        <title>A phased Vanilla planifolia genome enables genetic improvement of flavour and production.</title>
        <authorList>
            <person name="Hasing T."/>
            <person name="Tang H."/>
            <person name="Brym M."/>
            <person name="Khazi F."/>
            <person name="Huang T."/>
            <person name="Chambers A.H."/>
        </authorList>
    </citation>
    <scope>NUCLEOTIDE SEQUENCE [LARGE SCALE GENOMIC DNA]</scope>
    <source>
        <tissue evidence="1">Leaf</tissue>
    </source>
</reference>
<keyword evidence="2" id="KW-1185">Reference proteome</keyword>
<evidence type="ECO:0000313" key="2">
    <source>
        <dbReference type="Proteomes" id="UP000636800"/>
    </source>
</evidence>
<dbReference type="EMBL" id="JADCNL010000006">
    <property type="protein sequence ID" value="KAG0476138.1"/>
    <property type="molecule type" value="Genomic_DNA"/>
</dbReference>
<comment type="caution">
    <text evidence="1">The sequence shown here is derived from an EMBL/GenBank/DDBJ whole genome shotgun (WGS) entry which is preliminary data.</text>
</comment>
<sequence>MMAQANTKYYHGGNDLNLPFTNQSLVHHELGCLPALQLLRSGMSARGLGSISPMAMPMQMPMPGQGSAFGLGLGFQELMRPSSLKLPLGEVGGGGDGGGMVGGERRPFFPFEDLKQVPMRNGSHESDLAVVQAQGDTTLFWNDVMGNGSVRGGGGGGGGGGTW</sequence>
<gene>
    <name evidence="1" type="ORF">HPP92_012979</name>
</gene>
<dbReference type="AlphaFoldDB" id="A0A835UW79"/>
<dbReference type="Proteomes" id="UP000636800">
    <property type="component" value="Chromosome 6"/>
</dbReference>
<evidence type="ECO:0000313" key="1">
    <source>
        <dbReference type="EMBL" id="KAG0476138.1"/>
    </source>
</evidence>
<name>A0A835UW79_VANPL</name>